<accession>A0A916VU59</accession>
<dbReference type="OrthoDB" id="7961366at2"/>
<dbReference type="AlphaFoldDB" id="A0A916VU59"/>
<gene>
    <name evidence="1" type="ORF">GCM10011499_00990</name>
</gene>
<dbReference type="Proteomes" id="UP000596977">
    <property type="component" value="Unassembled WGS sequence"/>
</dbReference>
<dbReference type="EMBL" id="BMKB01000001">
    <property type="protein sequence ID" value="GGA35473.1"/>
    <property type="molecule type" value="Genomic_DNA"/>
</dbReference>
<name>A0A916VU59_9HYPH</name>
<reference evidence="1 2" key="1">
    <citation type="journal article" date="2014" name="Int. J. Syst. Evol. Microbiol.">
        <title>Complete genome sequence of Corynebacterium casei LMG S-19264T (=DSM 44701T), isolated from a smear-ripened cheese.</title>
        <authorList>
            <consortium name="US DOE Joint Genome Institute (JGI-PGF)"/>
            <person name="Walter F."/>
            <person name="Albersmeier A."/>
            <person name="Kalinowski J."/>
            <person name="Ruckert C."/>
        </authorList>
    </citation>
    <scope>NUCLEOTIDE SEQUENCE [LARGE SCALE GENOMIC DNA]</scope>
    <source>
        <strain evidence="1 2">CGMCC 1.15896</strain>
    </source>
</reference>
<protein>
    <submittedName>
        <fullName evidence="1">Uncharacterized protein</fullName>
    </submittedName>
</protein>
<organism evidence="1 2">
    <name type="scientific">Pelagibacterium lentulum</name>
    <dbReference type="NCBI Taxonomy" id="2029865"/>
    <lineage>
        <taxon>Bacteria</taxon>
        <taxon>Pseudomonadati</taxon>
        <taxon>Pseudomonadota</taxon>
        <taxon>Alphaproteobacteria</taxon>
        <taxon>Hyphomicrobiales</taxon>
        <taxon>Devosiaceae</taxon>
        <taxon>Pelagibacterium</taxon>
    </lineage>
</organism>
<evidence type="ECO:0000313" key="1">
    <source>
        <dbReference type="EMBL" id="GGA35473.1"/>
    </source>
</evidence>
<evidence type="ECO:0000313" key="2">
    <source>
        <dbReference type="Proteomes" id="UP000596977"/>
    </source>
</evidence>
<keyword evidence="2" id="KW-1185">Reference proteome</keyword>
<proteinExistence type="predicted"/>
<sequence length="87" mass="9453">MGDKNTNKRPFSVHNLPIALSAVRPATAPGRERSGAAFLTQLLANREIAPMQPVMRSAGTQADSAYRNTDTLDVKRVPMGYRKALDA</sequence>
<comment type="caution">
    <text evidence="1">The sequence shown here is derived from an EMBL/GenBank/DDBJ whole genome shotgun (WGS) entry which is preliminary data.</text>
</comment>
<dbReference type="RefSeq" id="WP_127072466.1">
    <property type="nucleotide sequence ID" value="NZ_BMKB01000001.1"/>
</dbReference>